<dbReference type="EMBL" id="CP036273">
    <property type="protein sequence ID" value="QDU24057.1"/>
    <property type="molecule type" value="Genomic_DNA"/>
</dbReference>
<evidence type="ECO:0000313" key="1">
    <source>
        <dbReference type="EMBL" id="QDU24057.1"/>
    </source>
</evidence>
<protein>
    <submittedName>
        <fullName evidence="1">Addiction module component</fullName>
    </submittedName>
</protein>
<gene>
    <name evidence="1" type="ORF">ETAA1_60680</name>
</gene>
<sequence>MSQTVAALLDAALALPEDERAELVDLLAASLEPPPSSLHPAWKDEIRRRAAEVDSGQVKPIPWEEIRRELEAELDAGAGGG</sequence>
<dbReference type="AlphaFoldDB" id="A0A517Y2Q3"/>
<reference evidence="1 2" key="1">
    <citation type="submission" date="2019-02" db="EMBL/GenBank/DDBJ databases">
        <title>Deep-cultivation of Planctomycetes and their phenomic and genomic characterization uncovers novel biology.</title>
        <authorList>
            <person name="Wiegand S."/>
            <person name="Jogler M."/>
            <person name="Boedeker C."/>
            <person name="Pinto D."/>
            <person name="Vollmers J."/>
            <person name="Rivas-Marin E."/>
            <person name="Kohn T."/>
            <person name="Peeters S.H."/>
            <person name="Heuer A."/>
            <person name="Rast P."/>
            <person name="Oberbeckmann S."/>
            <person name="Bunk B."/>
            <person name="Jeske O."/>
            <person name="Meyerdierks A."/>
            <person name="Storesund J.E."/>
            <person name="Kallscheuer N."/>
            <person name="Luecker S."/>
            <person name="Lage O.M."/>
            <person name="Pohl T."/>
            <person name="Merkel B.J."/>
            <person name="Hornburger P."/>
            <person name="Mueller R.-W."/>
            <person name="Bruemmer F."/>
            <person name="Labrenz M."/>
            <person name="Spormann A.M."/>
            <person name="Op den Camp H."/>
            <person name="Overmann J."/>
            <person name="Amann R."/>
            <person name="Jetten M.S.M."/>
            <person name="Mascher T."/>
            <person name="Medema M.H."/>
            <person name="Devos D.P."/>
            <person name="Kaster A.-K."/>
            <person name="Ovreas L."/>
            <person name="Rohde M."/>
            <person name="Galperin M.Y."/>
            <person name="Jogler C."/>
        </authorList>
    </citation>
    <scope>NUCLEOTIDE SEQUENCE [LARGE SCALE GENOMIC DNA]</scope>
    <source>
        <strain evidence="1 2">ETA_A1</strain>
    </source>
</reference>
<accession>A0A517Y2Q3</accession>
<dbReference type="KEGG" id="uli:ETAA1_60680"/>
<organism evidence="1 2">
    <name type="scientific">Urbifossiella limnaea</name>
    <dbReference type="NCBI Taxonomy" id="2528023"/>
    <lineage>
        <taxon>Bacteria</taxon>
        <taxon>Pseudomonadati</taxon>
        <taxon>Planctomycetota</taxon>
        <taxon>Planctomycetia</taxon>
        <taxon>Gemmatales</taxon>
        <taxon>Gemmataceae</taxon>
        <taxon>Urbifossiella</taxon>
    </lineage>
</organism>
<dbReference type="OrthoDB" id="283972at2"/>
<dbReference type="InterPro" id="IPR013406">
    <property type="entry name" value="CHP02574_addiction_mod"/>
</dbReference>
<dbReference type="Pfam" id="PF09720">
    <property type="entry name" value="Unstab_antitox"/>
    <property type="match status" value="1"/>
</dbReference>
<dbReference type="Proteomes" id="UP000319576">
    <property type="component" value="Chromosome"/>
</dbReference>
<keyword evidence="2" id="KW-1185">Reference proteome</keyword>
<dbReference type="RefSeq" id="WP_145244252.1">
    <property type="nucleotide sequence ID" value="NZ_CP036273.1"/>
</dbReference>
<name>A0A517Y2Q3_9BACT</name>
<dbReference type="NCBIfam" id="TIGR02574">
    <property type="entry name" value="stabl_TIGR02574"/>
    <property type="match status" value="1"/>
</dbReference>
<proteinExistence type="predicted"/>
<evidence type="ECO:0000313" key="2">
    <source>
        <dbReference type="Proteomes" id="UP000319576"/>
    </source>
</evidence>